<dbReference type="PROSITE" id="PS51372">
    <property type="entry name" value="PRD_2"/>
    <property type="match status" value="1"/>
</dbReference>
<dbReference type="PROSITE" id="PS51096">
    <property type="entry name" value="PTS_EIIA_TYPE_4"/>
    <property type="match status" value="1"/>
</dbReference>
<feature type="domain" description="PTS EIIA type-4" evidence="4">
    <location>
        <begin position="516"/>
        <end position="673"/>
    </location>
</feature>
<evidence type="ECO:0000259" key="3">
    <source>
        <dbReference type="PROSITE" id="PS50045"/>
    </source>
</evidence>
<dbReference type="Pfam" id="PF00158">
    <property type="entry name" value="Sigma54_activat"/>
    <property type="match status" value="1"/>
</dbReference>
<gene>
    <name evidence="6" type="ORF">KSV97_07725</name>
    <name evidence="7" type="ORF">KSW06_07600</name>
</gene>
<dbReference type="InterPro" id="IPR002078">
    <property type="entry name" value="Sigma_54_int"/>
</dbReference>
<dbReference type="InterPro" id="IPR025662">
    <property type="entry name" value="Sigma_54_int_dom_ATP-bd_1"/>
</dbReference>
<dbReference type="EMBL" id="JAHOEF010000049">
    <property type="protein sequence ID" value="MBV3383106.1"/>
    <property type="molecule type" value="Genomic_DNA"/>
</dbReference>
<dbReference type="PROSITE" id="PS50045">
    <property type="entry name" value="SIGMA54_INTERACT_4"/>
    <property type="match status" value="1"/>
</dbReference>
<keyword evidence="1" id="KW-0547">Nucleotide-binding</keyword>
<organism evidence="6 8">
    <name type="scientific">Catenibacterium mitsuokai</name>
    <dbReference type="NCBI Taxonomy" id="100886"/>
    <lineage>
        <taxon>Bacteria</taxon>
        <taxon>Bacillati</taxon>
        <taxon>Bacillota</taxon>
        <taxon>Erysipelotrichia</taxon>
        <taxon>Erysipelotrichales</taxon>
        <taxon>Coprobacillaceae</taxon>
        <taxon>Catenibacterium</taxon>
    </lineage>
</organism>
<proteinExistence type="predicted"/>
<dbReference type="SMART" id="SM00382">
    <property type="entry name" value="AAA"/>
    <property type="match status" value="1"/>
</dbReference>
<dbReference type="EMBL" id="JAHOEL010000047">
    <property type="protein sequence ID" value="MBV3393116.1"/>
    <property type="molecule type" value="Genomic_DNA"/>
</dbReference>
<accession>A0AAW4MS32</accession>
<keyword evidence="9" id="KW-1185">Reference proteome</keyword>
<evidence type="ECO:0000259" key="4">
    <source>
        <dbReference type="PROSITE" id="PS51096"/>
    </source>
</evidence>
<dbReference type="AlphaFoldDB" id="A0AAW4MS32"/>
<evidence type="ECO:0000256" key="2">
    <source>
        <dbReference type="ARBA" id="ARBA00022840"/>
    </source>
</evidence>
<protein>
    <submittedName>
        <fullName evidence="6">Sigma 54-interacting transcriptional regulator</fullName>
    </submittedName>
</protein>
<dbReference type="PROSITE" id="PS00675">
    <property type="entry name" value="SIGMA54_INTERACT_1"/>
    <property type="match status" value="1"/>
</dbReference>
<comment type="caution">
    <text evidence="6">The sequence shown here is derived from an EMBL/GenBank/DDBJ whole genome shotgun (WGS) entry which is preliminary data.</text>
</comment>
<keyword evidence="2" id="KW-0067">ATP-binding</keyword>
<dbReference type="GO" id="GO:0016020">
    <property type="term" value="C:membrane"/>
    <property type="evidence" value="ECO:0007669"/>
    <property type="project" value="InterPro"/>
</dbReference>
<reference evidence="6 9" key="1">
    <citation type="submission" date="2021-06" db="EMBL/GenBank/DDBJ databases">
        <title>Collection of gut derived symbiotic bacterial strains cultured from healthy donors.</title>
        <authorList>
            <person name="Lin H."/>
            <person name="Littmann E."/>
            <person name="Pamer E.G."/>
        </authorList>
    </citation>
    <scope>NUCLEOTIDE SEQUENCE</scope>
    <source>
        <strain evidence="7 9">MSK.21.70</strain>
        <strain evidence="6">MSK.21.82</strain>
    </source>
</reference>
<dbReference type="InterPro" id="IPR003593">
    <property type="entry name" value="AAA+_ATPase"/>
</dbReference>
<dbReference type="Pfam" id="PF03610">
    <property type="entry name" value="EIIA-man"/>
    <property type="match status" value="1"/>
</dbReference>
<sequence>MMDVKDKVYISLQECLNESEKIPTSQIADNLHLSRQIVTHYLNQLFDEGKVKKTDTRPTYWYIEKEEQSASVEEELDSEVFDSMIGATGSHKKIVEMCKASVSYPPHGLPILIIGESGVGKSYIAKLIYNHALQTGNIDKKAPFVVLNCADYANNPELLSATLLGYKKGSFTGADSDKTGLLQEADGGYLFLDEVHRLSFENQEKLFVFMDTGKYRPLGDSKWRHSNVRFIFATTENPQEVLLETFRRRITLQISIPNITERPLQERIELIETFYKEEAEKIKKNLTISSGAVKMLCFSKFPGNIGRLRNLIQVSCAEAYFKHDKEDNLLISEAELIHAGGDIPVNTVGFQAERNMEISVIWNQPKECIHQEYYDEHHTEIMNLFHKIESASWSQIDQLYLNFRAILRKINPTHNNLTEQRFFTQICKDILIRYGVKMNDSCGKELYILYTTFNQMRIDKEQEWKLKAYFEQSCPRAFYVANRIIIELKKYELQLEDNLAFLFALAIHEYISESLELNGLIAAHGDTTASSIAKVVNQACGTFIMEGIDMPMDTTLDQTVEKVQNYLLHSAKGKGLILLVDTGSLSSMYSKIKNNLSGDLLIINNVSTAIALDVGLKILGHGSFEQIVESTKKINSFDVQFFEGLSKNKNILISCMSGVGIAEKIQEIMKKTLGDCGLDFVTMEYKKLLDLLNEDESKNFDQTLMILTTSPLHDGISTPWLSVYDILDGHGEENLWNALRSVVTPEQFEALKNEFVRFFTIEGIVSRLQFLNPTVVIQDVEMILHRYQDYYKMEMSGHIRLNLYMHIAFMFERLMTADDTDDEEEPTDLAQKEFYRISKIVFQDVEKKYRIHIDNYELSILYELLNKVIKEPVGLDEA</sequence>
<dbReference type="GO" id="GO:0009401">
    <property type="term" value="P:phosphoenolpyruvate-dependent sugar phosphotransferase system"/>
    <property type="evidence" value="ECO:0007669"/>
    <property type="project" value="InterPro"/>
</dbReference>
<dbReference type="InterPro" id="IPR011608">
    <property type="entry name" value="PRD"/>
</dbReference>
<evidence type="ECO:0000313" key="9">
    <source>
        <dbReference type="Proteomes" id="UP001197492"/>
    </source>
</evidence>
<feature type="domain" description="Sigma-54 factor interaction" evidence="3">
    <location>
        <begin position="84"/>
        <end position="317"/>
    </location>
</feature>
<dbReference type="InterPro" id="IPR004701">
    <property type="entry name" value="PTS_EIIA_man-typ"/>
</dbReference>
<dbReference type="RefSeq" id="WP_217747876.1">
    <property type="nucleotide sequence ID" value="NZ_JAHOEB010000049.1"/>
</dbReference>
<dbReference type="Proteomes" id="UP001197492">
    <property type="component" value="Unassembled WGS sequence"/>
</dbReference>
<dbReference type="PANTHER" id="PTHR32071:SF38">
    <property type="entry name" value="PSP OPERON TRANSCRIPTIONAL ACTIVATOR"/>
    <property type="match status" value="1"/>
</dbReference>
<dbReference type="CDD" id="cd00009">
    <property type="entry name" value="AAA"/>
    <property type="match status" value="1"/>
</dbReference>
<dbReference type="Proteomes" id="UP001196408">
    <property type="component" value="Unassembled WGS sequence"/>
</dbReference>
<dbReference type="GO" id="GO:0006355">
    <property type="term" value="P:regulation of DNA-templated transcription"/>
    <property type="evidence" value="ECO:0007669"/>
    <property type="project" value="InterPro"/>
</dbReference>
<evidence type="ECO:0000313" key="6">
    <source>
        <dbReference type="EMBL" id="MBV3383106.1"/>
    </source>
</evidence>
<dbReference type="PANTHER" id="PTHR32071">
    <property type="entry name" value="TRANSCRIPTIONAL REGULATORY PROTEIN"/>
    <property type="match status" value="1"/>
</dbReference>
<evidence type="ECO:0000259" key="5">
    <source>
        <dbReference type="PROSITE" id="PS51372"/>
    </source>
</evidence>
<dbReference type="GO" id="GO:0005524">
    <property type="term" value="F:ATP binding"/>
    <property type="evidence" value="ECO:0007669"/>
    <property type="project" value="UniProtKB-KW"/>
</dbReference>
<name>A0AAW4MS32_9FIRM</name>
<evidence type="ECO:0000313" key="8">
    <source>
        <dbReference type="Proteomes" id="UP001196408"/>
    </source>
</evidence>
<evidence type="ECO:0000256" key="1">
    <source>
        <dbReference type="ARBA" id="ARBA00022741"/>
    </source>
</evidence>
<dbReference type="Pfam" id="PF00874">
    <property type="entry name" value="PRD"/>
    <property type="match status" value="1"/>
</dbReference>
<feature type="domain" description="PRD" evidence="5">
    <location>
        <begin position="771"/>
        <end position="875"/>
    </location>
</feature>
<evidence type="ECO:0000313" key="7">
    <source>
        <dbReference type="EMBL" id="MBV3393116.1"/>
    </source>
</evidence>